<feature type="compositionally biased region" description="Low complexity" evidence="1">
    <location>
        <begin position="9"/>
        <end position="24"/>
    </location>
</feature>
<dbReference type="Pfam" id="PF03703">
    <property type="entry name" value="bPH_2"/>
    <property type="match status" value="1"/>
</dbReference>
<accession>A0A2P5Z4Q5</accession>
<keyword evidence="2" id="KW-0812">Transmembrane</keyword>
<comment type="caution">
    <text evidence="4">The sequence shown here is derived from an EMBL/GenBank/DDBJ whole genome shotgun (WGS) entry which is preliminary data.</text>
</comment>
<dbReference type="PANTHER" id="PTHR34473:SF3">
    <property type="entry name" value="TRANSMEMBRANE PROTEIN-RELATED"/>
    <property type="match status" value="1"/>
</dbReference>
<evidence type="ECO:0000259" key="3">
    <source>
        <dbReference type="Pfam" id="PF03703"/>
    </source>
</evidence>
<evidence type="ECO:0000313" key="5">
    <source>
        <dbReference type="Proteomes" id="UP000247346"/>
    </source>
</evidence>
<feature type="region of interest" description="Disordered" evidence="1">
    <location>
        <begin position="1"/>
        <end position="24"/>
    </location>
</feature>
<protein>
    <recommendedName>
        <fullName evidence="3">YdbS-like PH domain-containing protein</fullName>
    </recommendedName>
</protein>
<dbReference type="AlphaFoldDB" id="A0A2P5Z4Q5"/>
<evidence type="ECO:0000256" key="1">
    <source>
        <dbReference type="SAM" id="MobiDB-lite"/>
    </source>
</evidence>
<evidence type="ECO:0000313" key="4">
    <source>
        <dbReference type="EMBL" id="PPU82869.1"/>
    </source>
</evidence>
<reference evidence="4 5" key="1">
    <citation type="submission" date="2016-08" db="EMBL/GenBank/DDBJ databases">
        <authorList>
            <person name="Seilhamer J.J."/>
        </authorList>
    </citation>
    <scope>NUCLEOTIDE SEQUENCE [LARGE SCALE GENOMIC DNA]</scope>
    <source>
        <strain evidence="4 5">CFBP4641</strain>
    </source>
</reference>
<evidence type="ECO:0000256" key="2">
    <source>
        <dbReference type="SAM" id="Phobius"/>
    </source>
</evidence>
<proteinExistence type="predicted"/>
<dbReference type="Proteomes" id="UP000247346">
    <property type="component" value="Unassembled WGS sequence"/>
</dbReference>
<gene>
    <name evidence="4" type="ORF">XsacCFBP4641_09430</name>
</gene>
<feature type="transmembrane region" description="Helical" evidence="2">
    <location>
        <begin position="70"/>
        <end position="92"/>
    </location>
</feature>
<dbReference type="EMBL" id="MDEK01000007">
    <property type="protein sequence ID" value="PPU82869.1"/>
    <property type="molecule type" value="Genomic_DNA"/>
</dbReference>
<feature type="domain" description="YdbS-like PH" evidence="3">
    <location>
        <begin position="96"/>
        <end position="174"/>
    </location>
</feature>
<dbReference type="InterPro" id="IPR005182">
    <property type="entry name" value="YdbS-like_PH"/>
</dbReference>
<feature type="transmembrane region" description="Helical" evidence="2">
    <location>
        <begin position="41"/>
        <end position="64"/>
    </location>
</feature>
<organism evidence="4 5">
    <name type="scientific">Xanthomonas sacchari</name>
    <dbReference type="NCBI Taxonomy" id="56458"/>
    <lineage>
        <taxon>Bacteria</taxon>
        <taxon>Pseudomonadati</taxon>
        <taxon>Pseudomonadota</taxon>
        <taxon>Gammaproteobacteria</taxon>
        <taxon>Lysobacterales</taxon>
        <taxon>Lysobacteraceae</taxon>
        <taxon>Xanthomonas</taxon>
    </lineage>
</organism>
<sequence>MIAPPPMDDSPAAPAPSAFAATPAPADWPPADWQPVPLRGAWLAALGGGCMLGLSLVVAAGIVGLSLHSLHALALGAVAAAVGSLCGAWVGFVRHRRIRWRLNAQGLDVFRGRLWQSETHVPISRVQHLDLRRGPLERALRLSTLVVHTAGTRHTAVAVPGLDQADAQRLRERLAHQLDHDDDAL</sequence>
<keyword evidence="2" id="KW-0472">Membrane</keyword>
<dbReference type="STRING" id="56458.SB85_16050"/>
<name>A0A2P5Z4Q5_9XANT</name>
<keyword evidence="2" id="KW-1133">Transmembrane helix</keyword>
<dbReference type="PANTHER" id="PTHR34473">
    <property type="entry name" value="UPF0699 TRANSMEMBRANE PROTEIN YDBS"/>
    <property type="match status" value="1"/>
</dbReference>